<evidence type="ECO:0000313" key="4">
    <source>
        <dbReference type="EMBL" id="KAH3670467.1"/>
    </source>
</evidence>
<protein>
    <recommendedName>
        <fullName evidence="3">Transcription factor CBF/NF-Y/archaeal histone domain-containing protein</fullName>
    </recommendedName>
</protein>
<dbReference type="Pfam" id="PF00808">
    <property type="entry name" value="CBFD_NFYB_HMF"/>
    <property type="match status" value="1"/>
</dbReference>
<dbReference type="GeneID" id="70232950"/>
<dbReference type="GO" id="GO:0017054">
    <property type="term" value="C:negative cofactor 2 complex"/>
    <property type="evidence" value="ECO:0007669"/>
    <property type="project" value="InterPro"/>
</dbReference>
<dbReference type="OrthoDB" id="601405at2759"/>
<dbReference type="Proteomes" id="UP000769157">
    <property type="component" value="Unassembled WGS sequence"/>
</dbReference>
<dbReference type="InterPro" id="IPR042225">
    <property type="entry name" value="Ncb2"/>
</dbReference>
<organism evidence="4 5">
    <name type="scientific">Ogataea philodendri</name>
    <dbReference type="NCBI Taxonomy" id="1378263"/>
    <lineage>
        <taxon>Eukaryota</taxon>
        <taxon>Fungi</taxon>
        <taxon>Dikarya</taxon>
        <taxon>Ascomycota</taxon>
        <taxon>Saccharomycotina</taxon>
        <taxon>Pichiomycetes</taxon>
        <taxon>Pichiales</taxon>
        <taxon>Pichiaceae</taxon>
        <taxon>Ogataea</taxon>
    </lineage>
</organism>
<dbReference type="InterPro" id="IPR003958">
    <property type="entry name" value="CBFA_NFYB_domain"/>
</dbReference>
<dbReference type="AlphaFoldDB" id="A0A9P8PFT1"/>
<dbReference type="GO" id="GO:0016251">
    <property type="term" value="F:RNA polymerase II general transcription initiation factor activity"/>
    <property type="evidence" value="ECO:0007669"/>
    <property type="project" value="TreeGrafter"/>
</dbReference>
<feature type="domain" description="Transcription factor CBF/NF-Y/archaeal histone" evidence="3">
    <location>
        <begin position="12"/>
        <end position="76"/>
    </location>
</feature>
<dbReference type="PANTHER" id="PTHR46138:SF1">
    <property type="entry name" value="PROTEIN DR1"/>
    <property type="match status" value="1"/>
</dbReference>
<keyword evidence="5" id="KW-1185">Reference proteome</keyword>
<dbReference type="GO" id="GO:0051123">
    <property type="term" value="P:RNA polymerase II preinitiation complex assembly"/>
    <property type="evidence" value="ECO:0007669"/>
    <property type="project" value="TreeGrafter"/>
</dbReference>
<name>A0A9P8PFT1_9ASCO</name>
<gene>
    <name evidence="4" type="ORF">OGAPHI_000982</name>
</gene>
<dbReference type="FunFam" id="1.10.20.10:FF:000019">
    <property type="entry name" value="Negative cofactor 2 beta"/>
    <property type="match status" value="1"/>
</dbReference>
<accession>A0A9P8PFT1</accession>
<evidence type="ECO:0000256" key="1">
    <source>
        <dbReference type="ARBA" id="ARBA00004123"/>
    </source>
</evidence>
<sequence length="357" mass="39227">MSDNQQPQDELSLPKATVQKIISEVLPSEFSFTKDAREALIECCIEFLMILSTESNDIADKELKKTISTDHVLKAVTELGFVDYLPVLEKCLSEFKETNKVKERKNSKFQNSGLSEEELLRQQEELFRASRNRLQQQNVKEESESVMNCCFSGGRNRLSFSCSLEKNDLNSSTTLMASIGVSLVNWSSSSMSSSSLRCKITSLKPERAPTSPLSKDISARICSLRSYTVVRSVSLLLNQSSMNFMNASPKACAVATGRTKQAEMNTFISGLRVLSNTSRSSGLDCNLIDVCKTGCSICGKTGSIFGPTDRRTTCSSSYTNSTTPSSPSKSSVSKSLSTEVKNCCRCKLLLISAFLNP</sequence>
<dbReference type="GO" id="GO:0000122">
    <property type="term" value="P:negative regulation of transcription by RNA polymerase II"/>
    <property type="evidence" value="ECO:0007669"/>
    <property type="project" value="InterPro"/>
</dbReference>
<comment type="caution">
    <text evidence="4">The sequence shown here is derived from an EMBL/GenBank/DDBJ whole genome shotgun (WGS) entry which is preliminary data.</text>
</comment>
<reference evidence="4" key="1">
    <citation type="journal article" date="2021" name="Open Biol.">
        <title>Shared evolutionary footprints suggest mitochondrial oxidative damage underlies multiple complex I losses in fungi.</title>
        <authorList>
            <person name="Schikora-Tamarit M.A."/>
            <person name="Marcet-Houben M."/>
            <person name="Nosek J."/>
            <person name="Gabaldon T."/>
        </authorList>
    </citation>
    <scope>NUCLEOTIDE SEQUENCE</scope>
    <source>
        <strain evidence="4">CBS6075</strain>
    </source>
</reference>
<comment type="subcellular location">
    <subcellularLocation>
        <location evidence="1">Nucleus</location>
    </subcellularLocation>
</comment>
<proteinExistence type="predicted"/>
<keyword evidence="2" id="KW-0539">Nucleus</keyword>
<dbReference type="GO" id="GO:0046982">
    <property type="term" value="F:protein heterodimerization activity"/>
    <property type="evidence" value="ECO:0007669"/>
    <property type="project" value="InterPro"/>
</dbReference>
<dbReference type="InterPro" id="IPR009072">
    <property type="entry name" value="Histone-fold"/>
</dbReference>
<reference evidence="4" key="2">
    <citation type="submission" date="2021-01" db="EMBL/GenBank/DDBJ databases">
        <authorList>
            <person name="Schikora-Tamarit M.A."/>
        </authorList>
    </citation>
    <scope>NUCLEOTIDE SEQUENCE</scope>
    <source>
        <strain evidence="4">CBS6075</strain>
    </source>
</reference>
<dbReference type="GO" id="GO:0017025">
    <property type="term" value="F:TBP-class protein binding"/>
    <property type="evidence" value="ECO:0007669"/>
    <property type="project" value="TreeGrafter"/>
</dbReference>
<dbReference type="CDD" id="cd22905">
    <property type="entry name" value="HFD_Dr1"/>
    <property type="match status" value="1"/>
</dbReference>
<dbReference type="Gene3D" id="1.10.20.10">
    <property type="entry name" value="Histone, subunit A"/>
    <property type="match status" value="1"/>
</dbReference>
<evidence type="ECO:0000313" key="5">
    <source>
        <dbReference type="Proteomes" id="UP000769157"/>
    </source>
</evidence>
<dbReference type="RefSeq" id="XP_046063892.1">
    <property type="nucleotide sequence ID" value="XM_046209136.1"/>
</dbReference>
<dbReference type="PANTHER" id="PTHR46138">
    <property type="entry name" value="PROTEIN DR1"/>
    <property type="match status" value="1"/>
</dbReference>
<dbReference type="EMBL" id="JAEUBE010000087">
    <property type="protein sequence ID" value="KAH3670467.1"/>
    <property type="molecule type" value="Genomic_DNA"/>
</dbReference>
<evidence type="ECO:0000259" key="3">
    <source>
        <dbReference type="Pfam" id="PF00808"/>
    </source>
</evidence>
<evidence type="ECO:0000256" key="2">
    <source>
        <dbReference type="ARBA" id="ARBA00023242"/>
    </source>
</evidence>
<dbReference type="SUPFAM" id="SSF47113">
    <property type="entry name" value="Histone-fold"/>
    <property type="match status" value="1"/>
</dbReference>